<evidence type="ECO:0000313" key="1">
    <source>
        <dbReference type="EMBL" id="QZE13650.1"/>
    </source>
</evidence>
<accession>A0AC61NHD2</accession>
<dbReference type="EMBL" id="CP081303">
    <property type="protein sequence ID" value="QZE13650.1"/>
    <property type="molecule type" value="Genomic_DNA"/>
</dbReference>
<dbReference type="Proteomes" id="UP000826212">
    <property type="component" value="Chromosome"/>
</dbReference>
<proteinExistence type="predicted"/>
<protein>
    <submittedName>
        <fullName evidence="1">Aminotransferase class IV</fullName>
    </submittedName>
</protein>
<evidence type="ECO:0000313" key="2">
    <source>
        <dbReference type="Proteomes" id="UP000826212"/>
    </source>
</evidence>
<name>A0AC61NHD2_9BACT</name>
<gene>
    <name evidence="1" type="ORF">K4L44_13915</name>
</gene>
<keyword evidence="1" id="KW-0032">Aminotransferase</keyword>
<keyword evidence="2" id="KW-1185">Reference proteome</keyword>
<organism evidence="1 2">
    <name type="scientific">Halosquirtibacter laminarini</name>
    <dbReference type="NCBI Taxonomy" id="3374600"/>
    <lineage>
        <taxon>Bacteria</taxon>
        <taxon>Pseudomonadati</taxon>
        <taxon>Bacteroidota</taxon>
        <taxon>Bacteroidia</taxon>
        <taxon>Marinilabiliales</taxon>
        <taxon>Prolixibacteraceae</taxon>
        <taxon>Halosquirtibacter</taxon>
    </lineage>
</organism>
<keyword evidence="1" id="KW-0808">Transferase</keyword>
<reference evidence="1" key="1">
    <citation type="submission" date="2021-08" db="EMBL/GenBank/DDBJ databases">
        <title>Novel anaerobic bacterium isolated from sea squirt in East Sea, Republic of Korea.</title>
        <authorList>
            <person name="Nguyen T.H."/>
            <person name="Li Z."/>
            <person name="Lee Y.-J."/>
            <person name="Ko J."/>
            <person name="Kim S.-G."/>
        </authorList>
    </citation>
    <scope>NUCLEOTIDE SEQUENCE</scope>
    <source>
        <strain evidence="1">KCTC 25031</strain>
    </source>
</reference>
<sequence length="201" mass="23717">MCLFIETICVSDGKVKALEYHQQRLNRTLQYFYPIAAIDLKAFTDSLDLPMSGTYRLTITYGRDVIDYKMVPYNIRSIERFVCVEAPDIRYDFKYENRDALNLCRDLVGENEEPILIQNGLVTDTTYTNLIFYRDGRWFTPKEPLLKGTQRQFLLEQKLIETCDIYQHDLHLYEKFRPINAMMGWDNAPCFSIIEHLVDSL</sequence>